<evidence type="ECO:0000313" key="1">
    <source>
        <dbReference type="EMBL" id="VDO54695.1"/>
    </source>
</evidence>
<dbReference type="WBParaSite" id="OFLC_0000823201-mRNA-1">
    <property type="protein sequence ID" value="OFLC_0000823201-mRNA-1"/>
    <property type="gene ID" value="OFLC_0000823201"/>
</dbReference>
<reference evidence="1 2" key="2">
    <citation type="submission" date="2018-11" db="EMBL/GenBank/DDBJ databases">
        <authorList>
            <consortium name="Pathogen Informatics"/>
        </authorList>
    </citation>
    <scope>NUCLEOTIDE SEQUENCE [LARGE SCALE GENOMIC DNA]</scope>
</reference>
<evidence type="ECO:0000313" key="2">
    <source>
        <dbReference type="Proteomes" id="UP000267606"/>
    </source>
</evidence>
<proteinExistence type="predicted"/>
<dbReference type="STRING" id="387005.A0A183HL71"/>
<sequence length="92" mass="10417">MFTKLVLITVKATLQKQSIFPKKIDEAMVDIGDAISTAKDIQYAYHCHVPMSDGDELNKDFKAELNATSEYNSEISLMSKEGLSDVPREEFW</sequence>
<protein>
    <submittedName>
        <fullName evidence="3">Phage protein</fullName>
    </submittedName>
</protein>
<keyword evidence="2" id="KW-1185">Reference proteome</keyword>
<dbReference type="EMBL" id="UZAJ01009149">
    <property type="protein sequence ID" value="VDO54695.1"/>
    <property type="molecule type" value="Genomic_DNA"/>
</dbReference>
<dbReference type="AlphaFoldDB" id="A0A183HL71"/>
<dbReference type="Proteomes" id="UP000267606">
    <property type="component" value="Unassembled WGS sequence"/>
</dbReference>
<organism evidence="3">
    <name type="scientific">Onchocerca flexuosa</name>
    <dbReference type="NCBI Taxonomy" id="387005"/>
    <lineage>
        <taxon>Eukaryota</taxon>
        <taxon>Metazoa</taxon>
        <taxon>Ecdysozoa</taxon>
        <taxon>Nematoda</taxon>
        <taxon>Chromadorea</taxon>
        <taxon>Rhabditida</taxon>
        <taxon>Spirurina</taxon>
        <taxon>Spiruromorpha</taxon>
        <taxon>Filarioidea</taxon>
        <taxon>Onchocercidae</taxon>
        <taxon>Onchocerca</taxon>
    </lineage>
</organism>
<evidence type="ECO:0000313" key="3">
    <source>
        <dbReference type="WBParaSite" id="OFLC_0000823201-mRNA-1"/>
    </source>
</evidence>
<gene>
    <name evidence="1" type="ORF">OFLC_LOCUS8233</name>
</gene>
<name>A0A183HL71_9BILA</name>
<reference evidence="3" key="1">
    <citation type="submission" date="2016-06" db="UniProtKB">
        <authorList>
            <consortium name="WormBaseParasite"/>
        </authorList>
    </citation>
    <scope>IDENTIFICATION</scope>
</reference>
<accession>A0A183HL71</accession>